<keyword evidence="3" id="KW-0238">DNA-binding</keyword>
<gene>
    <name evidence="6" type="ORF">EZH22_14585</name>
</gene>
<dbReference type="Pfam" id="PF00126">
    <property type="entry name" value="HTH_1"/>
    <property type="match status" value="1"/>
</dbReference>
<accession>A0A974SLI2</accession>
<dbReference type="InterPro" id="IPR036388">
    <property type="entry name" value="WH-like_DNA-bd_sf"/>
</dbReference>
<dbReference type="Proteomes" id="UP000596427">
    <property type="component" value="Chromosome"/>
</dbReference>
<comment type="similarity">
    <text evidence="1">Belongs to the LysR transcriptional regulatory family.</text>
</comment>
<evidence type="ECO:0000259" key="5">
    <source>
        <dbReference type="PROSITE" id="PS50931"/>
    </source>
</evidence>
<dbReference type="FunFam" id="1.10.10.10:FF:000001">
    <property type="entry name" value="LysR family transcriptional regulator"/>
    <property type="match status" value="1"/>
</dbReference>
<dbReference type="PROSITE" id="PS50931">
    <property type="entry name" value="HTH_LYSR"/>
    <property type="match status" value="1"/>
</dbReference>
<dbReference type="InterPro" id="IPR000847">
    <property type="entry name" value="LysR_HTH_N"/>
</dbReference>
<dbReference type="GO" id="GO:0043565">
    <property type="term" value="F:sequence-specific DNA binding"/>
    <property type="evidence" value="ECO:0007669"/>
    <property type="project" value="TreeGrafter"/>
</dbReference>
<protein>
    <submittedName>
        <fullName evidence="6">LysR family transcriptional regulator</fullName>
    </submittedName>
</protein>
<dbReference type="AlphaFoldDB" id="A0A974SLI2"/>
<dbReference type="PRINTS" id="PR00039">
    <property type="entry name" value="HTHLYSR"/>
</dbReference>
<dbReference type="KEGG" id="xdi:EZH22_14585"/>
<dbReference type="FunFam" id="3.40.190.290:FF:000001">
    <property type="entry name" value="Transcriptional regulator, LysR family"/>
    <property type="match status" value="1"/>
</dbReference>
<dbReference type="Gene3D" id="3.40.190.290">
    <property type="match status" value="1"/>
</dbReference>
<dbReference type="GO" id="GO:0006351">
    <property type="term" value="P:DNA-templated transcription"/>
    <property type="evidence" value="ECO:0007669"/>
    <property type="project" value="TreeGrafter"/>
</dbReference>
<keyword evidence="2" id="KW-0805">Transcription regulation</keyword>
<evidence type="ECO:0000313" key="7">
    <source>
        <dbReference type="Proteomes" id="UP000596427"/>
    </source>
</evidence>
<dbReference type="Pfam" id="PF03466">
    <property type="entry name" value="LysR_substrate"/>
    <property type="match status" value="1"/>
</dbReference>
<dbReference type="EMBL" id="CP063362">
    <property type="protein sequence ID" value="QRG09369.1"/>
    <property type="molecule type" value="Genomic_DNA"/>
</dbReference>
<organism evidence="6 7">
    <name type="scientific">Xanthobacter dioxanivorans</name>
    <dbReference type="NCBI Taxonomy" id="2528964"/>
    <lineage>
        <taxon>Bacteria</taxon>
        <taxon>Pseudomonadati</taxon>
        <taxon>Pseudomonadota</taxon>
        <taxon>Alphaproteobacteria</taxon>
        <taxon>Hyphomicrobiales</taxon>
        <taxon>Xanthobacteraceae</taxon>
        <taxon>Xanthobacter</taxon>
    </lineage>
</organism>
<feature type="domain" description="HTH lysR-type" evidence="5">
    <location>
        <begin position="1"/>
        <end position="60"/>
    </location>
</feature>
<dbReference type="PANTHER" id="PTHR30537:SF71">
    <property type="entry name" value="TRANSCRIPTIONAL REGULATORY PROTEIN"/>
    <property type="match status" value="1"/>
</dbReference>
<proteinExistence type="inferred from homology"/>
<reference evidence="6 7" key="1">
    <citation type="submission" date="2020-10" db="EMBL/GenBank/DDBJ databases">
        <title>Degradation of 1,4-Dioxane by Xanthobacter sp. YN2, via a Novel Group-2 Soluble Di-Iron Monooxygenase.</title>
        <authorList>
            <person name="Ma F."/>
            <person name="Wang Y."/>
            <person name="Yang J."/>
            <person name="Guo H."/>
            <person name="Su D."/>
            <person name="Yu L."/>
        </authorList>
    </citation>
    <scope>NUCLEOTIDE SEQUENCE [LARGE SCALE GENOMIC DNA]</scope>
    <source>
        <strain evidence="6 7">YN2</strain>
    </source>
</reference>
<name>A0A974SLI2_9HYPH</name>
<dbReference type="SUPFAM" id="SSF53850">
    <property type="entry name" value="Periplasmic binding protein-like II"/>
    <property type="match status" value="1"/>
</dbReference>
<keyword evidence="4" id="KW-0804">Transcription</keyword>
<dbReference type="InterPro" id="IPR005119">
    <property type="entry name" value="LysR_subst-bd"/>
</dbReference>
<evidence type="ECO:0000313" key="6">
    <source>
        <dbReference type="EMBL" id="QRG09369.1"/>
    </source>
</evidence>
<dbReference type="InterPro" id="IPR036390">
    <property type="entry name" value="WH_DNA-bd_sf"/>
</dbReference>
<evidence type="ECO:0000256" key="3">
    <source>
        <dbReference type="ARBA" id="ARBA00023125"/>
    </source>
</evidence>
<dbReference type="RefSeq" id="WP_203196290.1">
    <property type="nucleotide sequence ID" value="NZ_CP063362.1"/>
</dbReference>
<dbReference type="SUPFAM" id="SSF46785">
    <property type="entry name" value="Winged helix' DNA-binding domain"/>
    <property type="match status" value="1"/>
</dbReference>
<keyword evidence="7" id="KW-1185">Reference proteome</keyword>
<dbReference type="PANTHER" id="PTHR30537">
    <property type="entry name" value="HTH-TYPE TRANSCRIPTIONAL REGULATOR"/>
    <property type="match status" value="1"/>
</dbReference>
<evidence type="ECO:0000256" key="4">
    <source>
        <dbReference type="ARBA" id="ARBA00023163"/>
    </source>
</evidence>
<dbReference type="InterPro" id="IPR058163">
    <property type="entry name" value="LysR-type_TF_proteobact-type"/>
</dbReference>
<dbReference type="Gene3D" id="1.10.10.10">
    <property type="entry name" value="Winged helix-like DNA-binding domain superfamily/Winged helix DNA-binding domain"/>
    <property type="match status" value="1"/>
</dbReference>
<evidence type="ECO:0000256" key="1">
    <source>
        <dbReference type="ARBA" id="ARBA00009437"/>
    </source>
</evidence>
<dbReference type="GO" id="GO:0003700">
    <property type="term" value="F:DNA-binding transcription factor activity"/>
    <property type="evidence" value="ECO:0007669"/>
    <property type="project" value="InterPro"/>
</dbReference>
<sequence>MDNRAGEMGVFVASAEAAGFSAAGRKLGLSPSAVSKLVTRLEDRLGTPLFQRSTRALQLTPEGVLYLERARRILAEIDDTERLISTGAGVVPRGRLRVNSSVAFGEVCLLPRVPEFLALYPQVELDLSLTDTVIDLVDERTDIAIRTGVLRDSPLKARKLMDNPRVIVGSPAYLERHGVPKTPADLARHNCLRFNFPWAPGEWPFRDPASGEPFALPVAGSAYGNSGVVLRYLALDGVGLARLGRYHVGGDIAAGTLTCVLEDFNAADIEPIHAVYVGHAHLAARIRAFVDFLADAIRRDGA</sequence>
<evidence type="ECO:0000256" key="2">
    <source>
        <dbReference type="ARBA" id="ARBA00023015"/>
    </source>
</evidence>